<dbReference type="EMBL" id="LR796585">
    <property type="protein sequence ID" value="CAB4152874.1"/>
    <property type="molecule type" value="Genomic_DNA"/>
</dbReference>
<evidence type="ECO:0000313" key="1">
    <source>
        <dbReference type="EMBL" id="CAB4152874.1"/>
    </source>
</evidence>
<protein>
    <submittedName>
        <fullName evidence="1">Uncharacterized protein</fullName>
    </submittedName>
</protein>
<proteinExistence type="predicted"/>
<organism evidence="1">
    <name type="scientific">uncultured Caudovirales phage</name>
    <dbReference type="NCBI Taxonomy" id="2100421"/>
    <lineage>
        <taxon>Viruses</taxon>
        <taxon>Duplodnaviria</taxon>
        <taxon>Heunggongvirae</taxon>
        <taxon>Uroviricota</taxon>
        <taxon>Caudoviricetes</taxon>
        <taxon>Peduoviridae</taxon>
        <taxon>Maltschvirus</taxon>
        <taxon>Maltschvirus maltsch</taxon>
    </lineage>
</organism>
<name>A0A6J5N1B9_9CAUD</name>
<accession>A0A6J5N1B9</accession>
<reference evidence="1" key="1">
    <citation type="submission" date="2020-04" db="EMBL/GenBank/DDBJ databases">
        <authorList>
            <person name="Chiriac C."/>
            <person name="Salcher M."/>
            <person name="Ghai R."/>
            <person name="Kavagutti S V."/>
        </authorList>
    </citation>
    <scope>NUCLEOTIDE SEQUENCE</scope>
</reference>
<gene>
    <name evidence="1" type="ORF">UFOVP606_31</name>
</gene>
<sequence length="34" mass="3998">MKKRPRIYKKATPCKVLVASTKIVWANRLAELRK</sequence>